<protein>
    <recommendedName>
        <fullName evidence="5">MYND-type domain-containing protein</fullName>
    </recommendedName>
</protein>
<dbReference type="Gene3D" id="6.10.140.2220">
    <property type="match status" value="1"/>
</dbReference>
<dbReference type="Pfam" id="PF01753">
    <property type="entry name" value="zf-MYND"/>
    <property type="match status" value="1"/>
</dbReference>
<dbReference type="STRING" id="436010.A0A166Q971"/>
<keyword evidence="3" id="KW-0862">Zinc</keyword>
<feature type="domain" description="MYND-type" evidence="5">
    <location>
        <begin position="10"/>
        <end position="49"/>
    </location>
</feature>
<evidence type="ECO:0000313" key="6">
    <source>
        <dbReference type="EMBL" id="KZP26896.1"/>
    </source>
</evidence>
<dbReference type="InterPro" id="IPR002893">
    <property type="entry name" value="Znf_MYND"/>
</dbReference>
<evidence type="ECO:0000313" key="7">
    <source>
        <dbReference type="Proteomes" id="UP000076532"/>
    </source>
</evidence>
<dbReference type="PROSITE" id="PS50865">
    <property type="entry name" value="ZF_MYND_2"/>
    <property type="match status" value="1"/>
</dbReference>
<dbReference type="PROSITE" id="PS01360">
    <property type="entry name" value="ZF_MYND_1"/>
    <property type="match status" value="1"/>
</dbReference>
<dbReference type="SUPFAM" id="SSF144232">
    <property type="entry name" value="HIT/MYND zinc finger-like"/>
    <property type="match status" value="1"/>
</dbReference>
<organism evidence="6 7">
    <name type="scientific">Athelia psychrophila</name>
    <dbReference type="NCBI Taxonomy" id="1759441"/>
    <lineage>
        <taxon>Eukaryota</taxon>
        <taxon>Fungi</taxon>
        <taxon>Dikarya</taxon>
        <taxon>Basidiomycota</taxon>
        <taxon>Agaricomycotina</taxon>
        <taxon>Agaricomycetes</taxon>
        <taxon>Agaricomycetidae</taxon>
        <taxon>Atheliales</taxon>
        <taxon>Atheliaceae</taxon>
        <taxon>Athelia</taxon>
    </lineage>
</organism>
<evidence type="ECO:0000256" key="1">
    <source>
        <dbReference type="ARBA" id="ARBA00022723"/>
    </source>
</evidence>
<accession>A0A166Q971</accession>
<reference evidence="6 7" key="1">
    <citation type="journal article" date="2016" name="Mol. Biol. Evol.">
        <title>Comparative Genomics of Early-Diverging Mushroom-Forming Fungi Provides Insights into the Origins of Lignocellulose Decay Capabilities.</title>
        <authorList>
            <person name="Nagy L.G."/>
            <person name="Riley R."/>
            <person name="Tritt A."/>
            <person name="Adam C."/>
            <person name="Daum C."/>
            <person name="Floudas D."/>
            <person name="Sun H."/>
            <person name="Yadav J.S."/>
            <person name="Pangilinan J."/>
            <person name="Larsson K.H."/>
            <person name="Matsuura K."/>
            <person name="Barry K."/>
            <person name="Labutti K."/>
            <person name="Kuo R."/>
            <person name="Ohm R.A."/>
            <person name="Bhattacharya S.S."/>
            <person name="Shirouzu T."/>
            <person name="Yoshinaga Y."/>
            <person name="Martin F.M."/>
            <person name="Grigoriev I.V."/>
            <person name="Hibbett D.S."/>
        </authorList>
    </citation>
    <scope>NUCLEOTIDE SEQUENCE [LARGE SCALE GENOMIC DNA]</scope>
    <source>
        <strain evidence="6 7">CBS 109695</strain>
    </source>
</reference>
<dbReference type="EMBL" id="KV417511">
    <property type="protein sequence ID" value="KZP26896.1"/>
    <property type="molecule type" value="Genomic_DNA"/>
</dbReference>
<evidence type="ECO:0000256" key="3">
    <source>
        <dbReference type="ARBA" id="ARBA00022833"/>
    </source>
</evidence>
<keyword evidence="1" id="KW-0479">Metal-binding</keyword>
<dbReference type="AlphaFoldDB" id="A0A166Q971"/>
<evidence type="ECO:0000256" key="4">
    <source>
        <dbReference type="PROSITE-ProRule" id="PRU00134"/>
    </source>
</evidence>
<proteinExistence type="predicted"/>
<sequence length="234" mass="26824">MTYPRLLYVCEVCDEKPSGTVMCCSICKNRFYCGPECIAEDWKKHRYNCSLLPDESLEPAAIVPSDELDVAVRHVGEIIQVILEDWREREIESHEMAPATAEDIKARQETPAVEDLIEFELPEGYAYLPIQEDMNPLQHALLSFSRLFLIHELSYSSDEDKTRLVEQCDAMKFPSTWPQLYGPKIVARPADLSDGEYDMLLSTMPVYFVGDEERLFRGEETWFPLCAVSKGLRG</sequence>
<dbReference type="Gene3D" id="1.10.220.160">
    <property type="match status" value="1"/>
</dbReference>
<name>A0A166Q971_9AGAM</name>
<evidence type="ECO:0000259" key="5">
    <source>
        <dbReference type="PROSITE" id="PS50865"/>
    </source>
</evidence>
<dbReference type="GO" id="GO:0008270">
    <property type="term" value="F:zinc ion binding"/>
    <property type="evidence" value="ECO:0007669"/>
    <property type="project" value="UniProtKB-KW"/>
</dbReference>
<evidence type="ECO:0000256" key="2">
    <source>
        <dbReference type="ARBA" id="ARBA00022771"/>
    </source>
</evidence>
<keyword evidence="7" id="KW-1185">Reference proteome</keyword>
<keyword evidence="2 4" id="KW-0863">Zinc-finger</keyword>
<dbReference type="Proteomes" id="UP000076532">
    <property type="component" value="Unassembled WGS sequence"/>
</dbReference>
<dbReference type="OrthoDB" id="3007465at2759"/>
<gene>
    <name evidence="6" type="ORF">FIBSPDRAFT_948875</name>
</gene>